<comment type="caution">
    <text evidence="1">The sequence shown here is derived from an EMBL/GenBank/DDBJ whole genome shotgun (WGS) entry which is preliminary data.</text>
</comment>
<proteinExistence type="predicted"/>
<dbReference type="STRING" id="331657.A0A4U0X6J9"/>
<dbReference type="OrthoDB" id="4869960at2759"/>
<dbReference type="AlphaFoldDB" id="A0A4U0X6J9"/>
<feature type="non-terminal residue" evidence="1">
    <location>
        <position position="52"/>
    </location>
</feature>
<gene>
    <name evidence="1" type="ORF">B0A49_08699</name>
</gene>
<sequence>MVLSLYDRLLKRELGSDGRYSKIRGIYGDKQWIRDLDIVNELGGHSGCVNAL</sequence>
<dbReference type="Proteomes" id="UP000308768">
    <property type="component" value="Unassembled WGS sequence"/>
</dbReference>
<accession>A0A4U0X6J9</accession>
<evidence type="ECO:0000313" key="1">
    <source>
        <dbReference type="EMBL" id="TKA72080.1"/>
    </source>
</evidence>
<dbReference type="EMBL" id="NAJN01000523">
    <property type="protein sequence ID" value="TKA72080.1"/>
    <property type="molecule type" value="Genomic_DNA"/>
</dbReference>
<reference evidence="1 2" key="1">
    <citation type="submission" date="2017-03" db="EMBL/GenBank/DDBJ databases">
        <title>Genomes of endolithic fungi from Antarctica.</title>
        <authorList>
            <person name="Coleine C."/>
            <person name="Masonjones S."/>
            <person name="Stajich J.E."/>
        </authorList>
    </citation>
    <scope>NUCLEOTIDE SEQUENCE [LARGE SCALE GENOMIC DNA]</scope>
    <source>
        <strain evidence="1 2">CCFEE 5187</strain>
    </source>
</reference>
<keyword evidence="2" id="KW-1185">Reference proteome</keyword>
<evidence type="ECO:0000313" key="2">
    <source>
        <dbReference type="Proteomes" id="UP000308768"/>
    </source>
</evidence>
<name>A0A4U0X6J9_9PEZI</name>
<protein>
    <submittedName>
        <fullName evidence="1">Uncharacterized protein</fullName>
    </submittedName>
</protein>
<organism evidence="1 2">
    <name type="scientific">Cryomyces minteri</name>
    <dbReference type="NCBI Taxonomy" id="331657"/>
    <lineage>
        <taxon>Eukaryota</taxon>
        <taxon>Fungi</taxon>
        <taxon>Dikarya</taxon>
        <taxon>Ascomycota</taxon>
        <taxon>Pezizomycotina</taxon>
        <taxon>Dothideomycetes</taxon>
        <taxon>Dothideomycetes incertae sedis</taxon>
        <taxon>Cryomyces</taxon>
    </lineage>
</organism>